<evidence type="ECO:0000256" key="1">
    <source>
        <dbReference type="ARBA" id="ARBA00022962"/>
    </source>
</evidence>
<evidence type="ECO:0000259" key="2">
    <source>
        <dbReference type="PROSITE" id="PS51278"/>
    </source>
</evidence>
<dbReference type="EMBL" id="FMZC01000013">
    <property type="protein sequence ID" value="SDE18370.1"/>
    <property type="molecule type" value="Genomic_DNA"/>
</dbReference>
<dbReference type="InterPro" id="IPR017932">
    <property type="entry name" value="GATase_2_dom"/>
</dbReference>
<name>A0A1G7AUJ1_9BURK</name>
<evidence type="ECO:0000313" key="4">
    <source>
        <dbReference type="Proteomes" id="UP000198781"/>
    </source>
</evidence>
<proteinExistence type="predicted"/>
<feature type="domain" description="Glutamine amidotransferase type-2" evidence="2">
    <location>
        <begin position="36"/>
        <end position="289"/>
    </location>
</feature>
<dbReference type="Gene3D" id="3.60.20.10">
    <property type="entry name" value="Glutamine Phosphoribosylpyrophosphate, subunit 1, domain 1"/>
    <property type="match status" value="1"/>
</dbReference>
<dbReference type="GO" id="GO:0016740">
    <property type="term" value="F:transferase activity"/>
    <property type="evidence" value="ECO:0007669"/>
    <property type="project" value="UniProtKB-KW"/>
</dbReference>
<dbReference type="PROSITE" id="PS51278">
    <property type="entry name" value="GATASE_TYPE_2"/>
    <property type="match status" value="1"/>
</dbReference>
<reference evidence="3 4" key="1">
    <citation type="submission" date="2016-10" db="EMBL/GenBank/DDBJ databases">
        <authorList>
            <person name="de Groot N.N."/>
        </authorList>
    </citation>
    <scope>NUCLEOTIDE SEQUENCE [LARGE SCALE GENOMIC DNA]</scope>
    <source>
        <strain evidence="3 4">DSM 16619</strain>
    </source>
</reference>
<dbReference type="PANTHER" id="PTHR42824:SF1">
    <property type="entry name" value="GLUTAMINE AMIDOTRANSFERASE YAFJ-RELATED"/>
    <property type="match status" value="1"/>
</dbReference>
<evidence type="ECO:0000313" key="3">
    <source>
        <dbReference type="EMBL" id="SDE18370.1"/>
    </source>
</evidence>
<dbReference type="AlphaFoldDB" id="A0A1G7AUJ1"/>
<dbReference type="STRING" id="187868.SAMN05192589_11366"/>
<accession>A0A1G7AUJ1</accession>
<organism evidence="3 4">
    <name type="scientific">Paracidovorax valerianellae</name>
    <dbReference type="NCBI Taxonomy" id="187868"/>
    <lineage>
        <taxon>Bacteria</taxon>
        <taxon>Pseudomonadati</taxon>
        <taxon>Pseudomonadota</taxon>
        <taxon>Betaproteobacteria</taxon>
        <taxon>Burkholderiales</taxon>
        <taxon>Comamonadaceae</taxon>
        <taxon>Paracidovorax</taxon>
    </lineage>
</organism>
<gene>
    <name evidence="3" type="ORF">SAMN05192589_11366</name>
</gene>
<dbReference type="SUPFAM" id="SSF56235">
    <property type="entry name" value="N-terminal nucleophile aminohydrolases (Ntn hydrolases)"/>
    <property type="match status" value="1"/>
</dbReference>
<keyword evidence="4" id="KW-1185">Reference proteome</keyword>
<keyword evidence="1 3" id="KW-0315">Glutamine amidotransferase</keyword>
<dbReference type="Proteomes" id="UP000198781">
    <property type="component" value="Unassembled WGS sequence"/>
</dbReference>
<protein>
    <submittedName>
        <fullName evidence="3">Glutamine amidotransferase</fullName>
    </submittedName>
</protein>
<dbReference type="Pfam" id="PF13230">
    <property type="entry name" value="GATase_4"/>
    <property type="match status" value="1"/>
</dbReference>
<dbReference type="PANTHER" id="PTHR42824">
    <property type="entry name" value="GLUTAMINE AMIDOTRANSFERASE"/>
    <property type="match status" value="1"/>
</dbReference>
<dbReference type="CDD" id="cd01908">
    <property type="entry name" value="YafJ"/>
    <property type="match status" value="1"/>
</dbReference>
<keyword evidence="3" id="KW-0808">Transferase</keyword>
<sequence>MAVARPENGGCGALRRFVLKLLFSFLTYFPAKPTMCQLLGMNANTPTDVTFSFTGFAQRAGNTADHSDGWGIAFFEDKGLRHFVDHQRAVDSPVAELIRRYPIQSRNVIAHIRKATQGSVSLQNCHPFMRELWGRYWVFAHNGDLKDFRPRLHSHFHPVGTTDSEHAFCWIMQELAKSHAGVPSIPELTITLRELAAQIAPHGTFNFLLSNGQALWAHASTQLYYIERRHPFSQAKLCDEDLRIDFSAHTTPQDRVAVVVTAPLTSDEQWTAFQSGELRVFVDGTCATP</sequence>
<dbReference type="InterPro" id="IPR026869">
    <property type="entry name" value="EgtC-like"/>
</dbReference>
<dbReference type="InterPro" id="IPR029055">
    <property type="entry name" value="Ntn_hydrolases_N"/>
</dbReference>